<dbReference type="Proteomes" id="UP000192356">
    <property type="component" value="Unassembled WGS sequence"/>
</dbReference>
<gene>
    <name evidence="1" type="ORF">HERIO_1103</name>
</gene>
<dbReference type="EMBL" id="LVKB01000048">
    <property type="protein sequence ID" value="ORD96984.1"/>
    <property type="molecule type" value="Genomic_DNA"/>
</dbReference>
<keyword evidence="2" id="KW-1185">Reference proteome</keyword>
<protein>
    <submittedName>
        <fullName evidence="1">Uncharacterized protein</fullName>
    </submittedName>
</protein>
<evidence type="ECO:0000313" key="2">
    <source>
        <dbReference type="Proteomes" id="UP000192356"/>
    </source>
</evidence>
<evidence type="ECO:0000313" key="1">
    <source>
        <dbReference type="EMBL" id="ORD96984.1"/>
    </source>
</evidence>
<name>A0A1X0QBB9_9MICR</name>
<proteinExistence type="predicted"/>
<organism evidence="1 2">
    <name type="scientific">Hepatospora eriocheir</name>
    <dbReference type="NCBI Taxonomy" id="1081669"/>
    <lineage>
        <taxon>Eukaryota</taxon>
        <taxon>Fungi</taxon>
        <taxon>Fungi incertae sedis</taxon>
        <taxon>Microsporidia</taxon>
        <taxon>Hepatosporidae</taxon>
        <taxon>Hepatospora</taxon>
    </lineage>
</organism>
<accession>A0A1X0QBB9</accession>
<sequence length="239" mass="26800">MIFTRLLTIISITKSIEESVTTTDINNSNDNLYNILSSGIDLTINGKSFRGIIYPGVILLDIYQNQSVSDDLITKTIIIGGSKFSLQIEGYMYYTEVIIEGQAKATYTSLSSVNVKSDFQVKLTDFHKKISSYRVQSASGTLNVQFNKEDKSLKIEGNLIFNTDETSNSDVDSKKYNTTMNNTTSNNFNTFGFSSVDSYPVIESRIRSQFSQNDFFPNNTSDSPIDLMNFDNFIDNLIG</sequence>
<reference evidence="1 2" key="1">
    <citation type="journal article" date="2017" name="Environ. Microbiol.">
        <title>Decay of the glycolytic pathway and adaptation to intranuclear parasitism within Enterocytozoonidae microsporidia.</title>
        <authorList>
            <person name="Wiredu Boakye D."/>
            <person name="Jaroenlak P."/>
            <person name="Prachumwat A."/>
            <person name="Williams T.A."/>
            <person name="Bateman K.S."/>
            <person name="Itsathitphaisarn O."/>
            <person name="Sritunyalucksana K."/>
            <person name="Paszkiewicz K.H."/>
            <person name="Moore K.A."/>
            <person name="Stentiford G.D."/>
            <person name="Williams B.A."/>
        </authorList>
    </citation>
    <scope>NUCLEOTIDE SEQUENCE [LARGE SCALE GENOMIC DNA]</scope>
    <source>
        <strain evidence="1 2">GB1</strain>
    </source>
</reference>
<dbReference type="VEuPathDB" id="MicrosporidiaDB:A0H76_395"/>
<dbReference type="VEuPathDB" id="MicrosporidiaDB:HERIO_1103"/>
<comment type="caution">
    <text evidence="1">The sequence shown here is derived from an EMBL/GenBank/DDBJ whole genome shotgun (WGS) entry which is preliminary data.</text>
</comment>
<dbReference type="AlphaFoldDB" id="A0A1X0QBB9"/>